<dbReference type="GO" id="GO:0006465">
    <property type="term" value="P:signal peptide processing"/>
    <property type="evidence" value="ECO:0007669"/>
    <property type="project" value="TreeGrafter"/>
</dbReference>
<feature type="transmembrane region" description="Helical" evidence="3">
    <location>
        <begin position="44"/>
        <end position="64"/>
    </location>
</feature>
<keyword evidence="3" id="KW-1133">Transmembrane helix</keyword>
<evidence type="ECO:0000256" key="2">
    <source>
        <dbReference type="RuleBase" id="RU003793"/>
    </source>
</evidence>
<gene>
    <name evidence="5" type="ORF">DET57_111186</name>
</gene>
<keyword evidence="3" id="KW-0812">Transmembrane</keyword>
<dbReference type="PANTHER" id="PTHR30487">
    <property type="entry name" value="TYPE 4 PREPILIN-LIKE PROTEINS LEADER PEPTIDE-PROCESSING ENZYME"/>
    <property type="match status" value="1"/>
</dbReference>
<feature type="transmembrane region" description="Helical" evidence="3">
    <location>
        <begin position="179"/>
        <end position="197"/>
    </location>
</feature>
<dbReference type="InterPro" id="IPR000045">
    <property type="entry name" value="Prepilin_IV_endopep_pep"/>
</dbReference>
<dbReference type="Proteomes" id="UP000247485">
    <property type="component" value="Unassembled WGS sequence"/>
</dbReference>
<sequence>MFSNAVKCRQIHLIATSIAHYWPLLHERPLSTLTTTAISQEPSMFVTSSIFIILYCGLSLMLCWCDYQSGLLPDRFTCPLLWVGLLYHLYLSESTLSSAVWGAIAGYVSFATIYWLYRGLRGYEGIGYGDVKFLAALGAWHGWSVLPQLVLIATILACVTLGIKIIAGRKRQVLYNPLPFGPFLAAAGLWCGWQTLISPPP</sequence>
<dbReference type="InterPro" id="IPR014032">
    <property type="entry name" value="Peptidase_A24A_bac"/>
</dbReference>
<dbReference type="InterPro" id="IPR050882">
    <property type="entry name" value="Prepilin_peptidase/N-MTase"/>
</dbReference>
<evidence type="ECO:0000259" key="4">
    <source>
        <dbReference type="Pfam" id="PF01478"/>
    </source>
</evidence>
<feature type="transmembrane region" description="Helical" evidence="3">
    <location>
        <begin position="149"/>
        <end position="167"/>
    </location>
</feature>
<protein>
    <submittedName>
        <fullName evidence="5">Leader peptidase HopD</fullName>
    </submittedName>
</protein>
<accession>A0A318FJJ3</accession>
<dbReference type="Gene3D" id="1.20.120.1220">
    <property type="match status" value="1"/>
</dbReference>
<evidence type="ECO:0000256" key="3">
    <source>
        <dbReference type="SAM" id="Phobius"/>
    </source>
</evidence>
<proteinExistence type="inferred from homology"/>
<keyword evidence="3" id="KW-0472">Membrane</keyword>
<feature type="transmembrane region" description="Helical" evidence="3">
    <location>
        <begin position="76"/>
        <end position="92"/>
    </location>
</feature>
<reference evidence="5 6" key="1">
    <citation type="submission" date="2018-05" db="EMBL/GenBank/DDBJ databases">
        <title>Freshwater and sediment microbial communities from various areas in North America, analyzing microbe dynamics in response to fracking.</title>
        <authorList>
            <person name="Lamendella R."/>
        </authorList>
    </citation>
    <scope>NUCLEOTIDE SEQUENCE [LARGE SCALE GENOMIC DNA]</scope>
    <source>
        <strain evidence="5 6">67</strain>
    </source>
</reference>
<comment type="caution">
    <text evidence="5">The sequence shown here is derived from an EMBL/GenBank/DDBJ whole genome shotgun (WGS) entry which is preliminary data.</text>
</comment>
<dbReference type="PANTHER" id="PTHR30487:SF0">
    <property type="entry name" value="PREPILIN LEADER PEPTIDASE_N-METHYLTRANSFERASE-RELATED"/>
    <property type="match status" value="1"/>
</dbReference>
<name>A0A318FJJ3_KLEOX</name>
<dbReference type="GO" id="GO:0004190">
    <property type="term" value="F:aspartic-type endopeptidase activity"/>
    <property type="evidence" value="ECO:0007669"/>
    <property type="project" value="InterPro"/>
</dbReference>
<feature type="transmembrane region" description="Helical" evidence="3">
    <location>
        <begin position="98"/>
        <end position="117"/>
    </location>
</feature>
<comment type="similarity">
    <text evidence="1 2">Belongs to the peptidase A24 family.</text>
</comment>
<organism evidence="5 6">
    <name type="scientific">Klebsiella oxytoca</name>
    <dbReference type="NCBI Taxonomy" id="571"/>
    <lineage>
        <taxon>Bacteria</taxon>
        <taxon>Pseudomonadati</taxon>
        <taxon>Pseudomonadota</taxon>
        <taxon>Gammaproteobacteria</taxon>
        <taxon>Enterobacterales</taxon>
        <taxon>Enterobacteriaceae</taxon>
        <taxon>Klebsiella/Raoultella group</taxon>
        <taxon>Klebsiella</taxon>
    </lineage>
</organism>
<dbReference type="AlphaFoldDB" id="A0A318FJJ3"/>
<dbReference type="PRINTS" id="PR00864">
    <property type="entry name" value="PREPILNPTASE"/>
</dbReference>
<evidence type="ECO:0000313" key="6">
    <source>
        <dbReference type="Proteomes" id="UP000247485"/>
    </source>
</evidence>
<evidence type="ECO:0000256" key="1">
    <source>
        <dbReference type="ARBA" id="ARBA00005801"/>
    </source>
</evidence>
<dbReference type="EMBL" id="QJJG01000011">
    <property type="protein sequence ID" value="PXW43660.1"/>
    <property type="molecule type" value="Genomic_DNA"/>
</dbReference>
<dbReference type="Pfam" id="PF01478">
    <property type="entry name" value="Peptidase_A24"/>
    <property type="match status" value="1"/>
</dbReference>
<evidence type="ECO:0000313" key="5">
    <source>
        <dbReference type="EMBL" id="PXW43660.1"/>
    </source>
</evidence>
<feature type="domain" description="Prepilin type IV endopeptidase peptidase" evidence="4">
    <location>
        <begin position="54"/>
        <end position="159"/>
    </location>
</feature>
<dbReference type="GO" id="GO:0005886">
    <property type="term" value="C:plasma membrane"/>
    <property type="evidence" value="ECO:0007669"/>
    <property type="project" value="TreeGrafter"/>
</dbReference>